<evidence type="ECO:0000313" key="1">
    <source>
        <dbReference type="EMBL" id="VAW59902.1"/>
    </source>
</evidence>
<proteinExistence type="predicted"/>
<reference evidence="1" key="1">
    <citation type="submission" date="2018-06" db="EMBL/GenBank/DDBJ databases">
        <authorList>
            <person name="Zhirakovskaya E."/>
        </authorList>
    </citation>
    <scope>NUCLEOTIDE SEQUENCE</scope>
</reference>
<organism evidence="1">
    <name type="scientific">hydrothermal vent metagenome</name>
    <dbReference type="NCBI Taxonomy" id="652676"/>
    <lineage>
        <taxon>unclassified sequences</taxon>
        <taxon>metagenomes</taxon>
        <taxon>ecological metagenomes</taxon>
    </lineage>
</organism>
<gene>
    <name evidence="1" type="ORF">MNBD_GAMMA08-14</name>
</gene>
<accession>A0A3B0X8W8</accession>
<sequence length="314" mass="35201">MIDAQGENGVRSDECVGGVHNSLFDFEVKNIFREGEDGKRFDYIIDLTNPVIGSGDTIDILFSLLDPQFNALSPFGPDRDLILTIGEYELDLNAGENQTRILFSELVHFDLLNPEDYLTISLYQNSDSENVLWEFAFRTLDADVDSDNNNGLRRPDRSLAEERIESEAGQPGKILSINTDDTDNDGIPDYADFDIGKGFAQFIVEVPNTVDPATTTITFTYSSSSPLAITQQTNNGITEYIPDKGYLRLWLRNGDQVRNPNSLTDNGDYVQSGQPYALNQFSINKKSEIFLYMEAVNETDTPDDMKINIDLIDN</sequence>
<dbReference type="EMBL" id="UOFH01000113">
    <property type="protein sequence ID" value="VAW59902.1"/>
    <property type="molecule type" value="Genomic_DNA"/>
</dbReference>
<dbReference type="AlphaFoldDB" id="A0A3B0X8W8"/>
<protein>
    <submittedName>
        <fullName evidence="1">Uncharacterized protein</fullName>
    </submittedName>
</protein>
<name>A0A3B0X8W8_9ZZZZ</name>